<feature type="chain" id="PRO_5045236741" description="Ricin B lectin domain-containing protein" evidence="1">
    <location>
        <begin position="28"/>
        <end position="172"/>
    </location>
</feature>
<evidence type="ECO:0000259" key="2">
    <source>
        <dbReference type="SMART" id="SM00458"/>
    </source>
</evidence>
<name>A0ABQ2YH10_9ACTN</name>
<dbReference type="SUPFAM" id="SSF50370">
    <property type="entry name" value="Ricin B-like lectins"/>
    <property type="match status" value="1"/>
</dbReference>
<dbReference type="Proteomes" id="UP000659223">
    <property type="component" value="Unassembled WGS sequence"/>
</dbReference>
<dbReference type="Gene3D" id="2.80.10.50">
    <property type="match status" value="3"/>
</dbReference>
<feature type="domain" description="Ricin B lectin" evidence="2">
    <location>
        <begin position="27"/>
        <end position="167"/>
    </location>
</feature>
<proteinExistence type="predicted"/>
<evidence type="ECO:0000313" key="3">
    <source>
        <dbReference type="EMBL" id="GGX84100.1"/>
    </source>
</evidence>
<sequence length="172" mass="18521">MKTTSKLSLAAASAAAIILMAPGVSFAGDMGISNNGSGKCLEIDGSSRSNGARAQQWDCNGQAGSYWTLNSAGNGWYEIVNDNSGKCLEVADSSTYNGAVVQQWDCVGNDTQKWRIEQSQVNRDGNLFVNYHSGKVLEVDNSSSRNGARIQQWDYHPYVSGQLWSFGRNPGA</sequence>
<keyword evidence="4" id="KW-1185">Reference proteome</keyword>
<keyword evidence="1" id="KW-0732">Signal</keyword>
<dbReference type="Pfam" id="PF14200">
    <property type="entry name" value="RicinB_lectin_2"/>
    <property type="match status" value="1"/>
</dbReference>
<comment type="caution">
    <text evidence="3">The sequence shown here is derived from an EMBL/GenBank/DDBJ whole genome shotgun (WGS) entry which is preliminary data.</text>
</comment>
<organism evidence="3 4">
    <name type="scientific">Streptomyces hiroshimensis</name>
    <dbReference type="NCBI Taxonomy" id="66424"/>
    <lineage>
        <taxon>Bacteria</taxon>
        <taxon>Bacillati</taxon>
        <taxon>Actinomycetota</taxon>
        <taxon>Actinomycetes</taxon>
        <taxon>Kitasatosporales</taxon>
        <taxon>Streptomycetaceae</taxon>
        <taxon>Streptomyces</taxon>
    </lineage>
</organism>
<evidence type="ECO:0000256" key="1">
    <source>
        <dbReference type="SAM" id="SignalP"/>
    </source>
</evidence>
<accession>A0ABQ2YH10</accession>
<dbReference type="InterPro" id="IPR000772">
    <property type="entry name" value="Ricin_B_lectin"/>
</dbReference>
<gene>
    <name evidence="3" type="ORF">GCM10010324_32110</name>
</gene>
<dbReference type="PROSITE" id="PS50231">
    <property type="entry name" value="RICIN_B_LECTIN"/>
    <property type="match status" value="1"/>
</dbReference>
<feature type="signal peptide" evidence="1">
    <location>
        <begin position="1"/>
        <end position="27"/>
    </location>
</feature>
<dbReference type="InterPro" id="IPR035992">
    <property type="entry name" value="Ricin_B-like_lectins"/>
</dbReference>
<evidence type="ECO:0000313" key="4">
    <source>
        <dbReference type="Proteomes" id="UP000659223"/>
    </source>
</evidence>
<protein>
    <recommendedName>
        <fullName evidence="2">Ricin B lectin domain-containing protein</fullName>
    </recommendedName>
</protein>
<reference evidence="4" key="1">
    <citation type="journal article" date="2019" name="Int. J. Syst. Evol. Microbiol.">
        <title>The Global Catalogue of Microorganisms (GCM) 10K type strain sequencing project: providing services to taxonomists for standard genome sequencing and annotation.</title>
        <authorList>
            <consortium name="The Broad Institute Genomics Platform"/>
            <consortium name="The Broad Institute Genome Sequencing Center for Infectious Disease"/>
            <person name="Wu L."/>
            <person name="Ma J."/>
        </authorList>
    </citation>
    <scope>NUCLEOTIDE SEQUENCE [LARGE SCALE GENOMIC DNA]</scope>
    <source>
        <strain evidence="4">JCM 4586</strain>
    </source>
</reference>
<dbReference type="EMBL" id="BMUT01000006">
    <property type="protein sequence ID" value="GGX84100.1"/>
    <property type="molecule type" value="Genomic_DNA"/>
</dbReference>
<dbReference type="SMART" id="SM00458">
    <property type="entry name" value="RICIN"/>
    <property type="match status" value="1"/>
</dbReference>
<dbReference type="CDD" id="cd00161">
    <property type="entry name" value="beta-trefoil_Ricin-like"/>
    <property type="match status" value="1"/>
</dbReference>